<accession>A0AAJ1J7J2</accession>
<dbReference type="Proteomes" id="UP001222434">
    <property type="component" value="Unassembled WGS sequence"/>
</dbReference>
<dbReference type="SUPFAM" id="SSF46955">
    <property type="entry name" value="Putative DNA-binding domain"/>
    <property type="match status" value="1"/>
</dbReference>
<dbReference type="EMBL" id="JAILSO010000030">
    <property type="protein sequence ID" value="MDE1478577.1"/>
    <property type="molecule type" value="Genomic_DNA"/>
</dbReference>
<dbReference type="InterPro" id="IPR036388">
    <property type="entry name" value="WH-like_DNA-bd_sf"/>
</dbReference>
<evidence type="ECO:0000313" key="2">
    <source>
        <dbReference type="EMBL" id="MDE1478577.1"/>
    </source>
</evidence>
<dbReference type="Gene3D" id="1.10.10.10">
    <property type="entry name" value="Winged helix-like DNA-binding domain superfamily/Winged helix DNA-binding domain"/>
    <property type="match status" value="1"/>
</dbReference>
<feature type="region of interest" description="Disordered" evidence="1">
    <location>
        <begin position="1"/>
        <end position="25"/>
    </location>
</feature>
<dbReference type="InterPro" id="IPR009061">
    <property type="entry name" value="DNA-bd_dom_put_sf"/>
</dbReference>
<evidence type="ECO:0000256" key="1">
    <source>
        <dbReference type="SAM" id="MobiDB-lite"/>
    </source>
</evidence>
<reference evidence="2" key="2">
    <citation type="journal article" date="2022" name="J. Evol. Biol.">
        <title>Pre- and post-association barriers to host switching in sympatric mutualists.</title>
        <authorList>
            <person name="Dinges Z.M."/>
            <person name="Phillips R.K."/>
            <person name="Lively C.M."/>
            <person name="Bashey F."/>
        </authorList>
    </citation>
    <scope>NUCLEOTIDE SEQUENCE</scope>
    <source>
        <strain evidence="2">MC_266_E_2016</strain>
    </source>
</reference>
<feature type="compositionally biased region" description="Polar residues" evidence="1">
    <location>
        <begin position="11"/>
        <end position="22"/>
    </location>
</feature>
<proteinExistence type="predicted"/>
<dbReference type="AlphaFoldDB" id="A0AAJ1J7J2"/>
<dbReference type="RefSeq" id="WP_274712509.1">
    <property type="nucleotide sequence ID" value="NZ_JAILSO010000030.1"/>
</dbReference>
<protein>
    <submittedName>
        <fullName evidence="2">AlpA family phage regulatory protein</fullName>
    </submittedName>
</protein>
<feature type="compositionally biased region" description="Basic residues" evidence="1">
    <location>
        <begin position="1"/>
        <end position="10"/>
    </location>
</feature>
<name>A0AAJ1J7J2_XENBV</name>
<gene>
    <name evidence="2" type="ORF">KKJ01_10140</name>
</gene>
<evidence type="ECO:0000313" key="3">
    <source>
        <dbReference type="Proteomes" id="UP001222434"/>
    </source>
</evidence>
<reference evidence="2" key="1">
    <citation type="submission" date="2021-08" db="EMBL/GenBank/DDBJ databases">
        <authorList>
            <person name="Papudeshi B."/>
            <person name="Bashey-Visser F."/>
        </authorList>
    </citation>
    <scope>NUCLEOTIDE SEQUENCE</scope>
    <source>
        <strain evidence="2">MC_266_E_2016</strain>
    </source>
</reference>
<organism evidence="2 3">
    <name type="scientific">Xenorhabdus bovienii</name>
    <name type="common">Xenorhabdus nematophila subsp. bovienii</name>
    <dbReference type="NCBI Taxonomy" id="40576"/>
    <lineage>
        <taxon>Bacteria</taxon>
        <taxon>Pseudomonadati</taxon>
        <taxon>Pseudomonadota</taxon>
        <taxon>Gammaproteobacteria</taxon>
        <taxon>Enterobacterales</taxon>
        <taxon>Morganellaceae</taxon>
        <taxon>Xenorhabdus</taxon>
    </lineage>
</organism>
<comment type="caution">
    <text evidence="2">The sequence shown here is derived from an EMBL/GenBank/DDBJ whole genome shotgun (WGS) entry which is preliminary data.</text>
</comment>
<sequence length="82" mass="9545">MEYQRKRNPRTKSNTPYPTNGNARKRHTADFLGISDATLNRWIKARKLPLPFELEEGFSVFDAAEIRAWVESKKLLGRKVVQ</sequence>